<sequence>MFKCGSIYAFICYPYILEANEDNLNPEEFRKKVLKDRITSPFGCYAKTHAYHCLPLGAEQTCSKIAVLRNIPAPQEAPTKLLLLLPHIYSEIKKV</sequence>
<reference evidence="1 2" key="1">
    <citation type="submission" date="2021-06" db="EMBL/GenBank/DDBJ databases">
        <title>Caerostris darwini draft genome.</title>
        <authorList>
            <person name="Kono N."/>
            <person name="Arakawa K."/>
        </authorList>
    </citation>
    <scope>NUCLEOTIDE SEQUENCE [LARGE SCALE GENOMIC DNA]</scope>
</reference>
<dbReference type="Proteomes" id="UP001054837">
    <property type="component" value="Unassembled WGS sequence"/>
</dbReference>
<organism evidence="1 2">
    <name type="scientific">Caerostris darwini</name>
    <dbReference type="NCBI Taxonomy" id="1538125"/>
    <lineage>
        <taxon>Eukaryota</taxon>
        <taxon>Metazoa</taxon>
        <taxon>Ecdysozoa</taxon>
        <taxon>Arthropoda</taxon>
        <taxon>Chelicerata</taxon>
        <taxon>Arachnida</taxon>
        <taxon>Araneae</taxon>
        <taxon>Araneomorphae</taxon>
        <taxon>Entelegynae</taxon>
        <taxon>Araneoidea</taxon>
        <taxon>Araneidae</taxon>
        <taxon>Caerostris</taxon>
    </lineage>
</organism>
<gene>
    <name evidence="1" type="ORF">CDAR_22121</name>
</gene>
<evidence type="ECO:0000313" key="1">
    <source>
        <dbReference type="EMBL" id="GIX93602.1"/>
    </source>
</evidence>
<protein>
    <submittedName>
        <fullName evidence="1">Uncharacterized protein</fullName>
    </submittedName>
</protein>
<dbReference type="EMBL" id="BPLQ01002515">
    <property type="protein sequence ID" value="GIX93602.1"/>
    <property type="molecule type" value="Genomic_DNA"/>
</dbReference>
<keyword evidence="2" id="KW-1185">Reference proteome</keyword>
<name>A0AAV4P865_9ARAC</name>
<accession>A0AAV4P865</accession>
<comment type="caution">
    <text evidence="1">The sequence shown here is derived from an EMBL/GenBank/DDBJ whole genome shotgun (WGS) entry which is preliminary data.</text>
</comment>
<proteinExistence type="predicted"/>
<evidence type="ECO:0000313" key="2">
    <source>
        <dbReference type="Proteomes" id="UP001054837"/>
    </source>
</evidence>
<dbReference type="AlphaFoldDB" id="A0AAV4P865"/>